<dbReference type="GO" id="GO:0003724">
    <property type="term" value="F:RNA helicase activity"/>
    <property type="evidence" value="ECO:0007669"/>
    <property type="project" value="UniProtKB-EC"/>
</dbReference>
<feature type="domain" description="Helicase C-terminal" evidence="13">
    <location>
        <begin position="470"/>
        <end position="643"/>
    </location>
</feature>
<evidence type="ECO:0000256" key="7">
    <source>
        <dbReference type="ARBA" id="ARBA00023242"/>
    </source>
</evidence>
<feature type="region of interest" description="Disordered" evidence="10">
    <location>
        <begin position="922"/>
        <end position="953"/>
    </location>
</feature>
<dbReference type="CDD" id="cd06007">
    <property type="entry name" value="R3H_DEXH_helicase"/>
    <property type="match status" value="1"/>
</dbReference>
<dbReference type="SMART" id="SM00490">
    <property type="entry name" value="HELICc"/>
    <property type="match status" value="1"/>
</dbReference>
<gene>
    <name evidence="14" type="ORF">TRITD_3Bv1G177910</name>
</gene>
<dbReference type="InterPro" id="IPR027417">
    <property type="entry name" value="P-loop_NTPase"/>
</dbReference>
<evidence type="ECO:0000256" key="10">
    <source>
        <dbReference type="SAM" id="MobiDB-lite"/>
    </source>
</evidence>
<dbReference type="SUPFAM" id="SSF48403">
    <property type="entry name" value="Ankyrin repeat"/>
    <property type="match status" value="1"/>
</dbReference>
<evidence type="ECO:0008006" key="16">
    <source>
        <dbReference type="Google" id="ProtNLM"/>
    </source>
</evidence>
<evidence type="ECO:0000259" key="12">
    <source>
        <dbReference type="PROSITE" id="PS51192"/>
    </source>
</evidence>
<sequence length="1122" mass="122929">MGRKGPKGAKNAAALTKAALAAMSEETTVRITTLLEDFRASDAQVHTFEPSLTNQERAAVHAMCKKMGMISKSKGYGERRCLSVYKTKNTQGAVKEEGPSKLGFSEEARQILLDLFTHYPPDDAELNGDAVKNPGDKAAKILWKTDTAFSRPAMQKHDIAKKVKMLTSKLNDTRQLRKIGEGRSKLPIASFKDHISSTLENHQVVLISGETGCGKTTQVPQYILDHVWGKGESCKIICTQPRRISAMSVAERISVERGETVGDTVGYKIRLESKGGKNSSIMFCTNGVLLRVLIGRVTNISKRQRAADDVIMGITHIIVDEIHERDRFSDFMLAILRDLLPMYPHLHLVLMSATIDAERFSQYFNGCPVIQVPGHTYPVKTFYLEDVLSILQRKGQLGDVCMLLSFGVDCSARDHDGKSALDWAQQENQVEAYEVIKKHMDCSPAKLPEENEQLKKYLATINPEHIDTVLIERLLRKICTDSNEGAILVFLPGWEDINQTRERLLASSFRDSSKFLVLSLHSMIPSSEQKKVFKRAPAGVRKIILSTNIAETAVTIDDVVFVIDSGRMKEKSYDPYNNVSTLHTSWVSRANARQREGRAGRCQPGTCYHLYSRFRAASLPEFQIPEIKRMPIEELCLQVKLLDPNSKIADFLKKTLDPPVTETVKNAITVLQDLGALTQNEQLTDLGEKLGSLPVHPSTSKMLLFGILMNCLDPALTLACAADYRDPFVLPMAPDERKRAAAAKVELASLYGGYSDQLAVVAAFDCWTCAKVKGQEALFCSKYFVASNTMNMLSSMRKQLHSELTQRGFLPADTSACSLNAKVPGIISAVLVAGAYPMVGRLLPPRKNARRAVLEAASGAKVRLHPHSSNFNLSFNKSSGNPLMVFDEITRGDGGMYVKNCSVIGSYPLLLLATEIAVAPPDDVSDEDDEGSSGDEAGKSTLGQQKEEIMSSPDNTVSVVVDRWLRFDATALDVAQIYCLRERLASAILFKVKHPQDVLPPALGATMYAIACILSYDGLPGNLATRHGSGQSSTDASGSAEGRKVGFIPPGGFLMSLLSDVPPNAPHHQKSSNHPGGGSGHIRSSRAPAGRFNQSQQHPGRNSSGPGSSASQSFKRQRDAAR</sequence>
<keyword evidence="15" id="KW-1185">Reference proteome</keyword>
<dbReference type="InterPro" id="IPR001374">
    <property type="entry name" value="R3H_dom"/>
</dbReference>
<dbReference type="FunFam" id="3.40.50.300:FF:000526">
    <property type="entry name" value="DExH-box ATP-dependent RNA helicase DExH3"/>
    <property type="match status" value="1"/>
</dbReference>
<reference evidence="14 15" key="1">
    <citation type="submission" date="2017-09" db="EMBL/GenBank/DDBJ databases">
        <authorList>
            <consortium name="International Durum Wheat Genome Sequencing Consortium (IDWGSC)"/>
            <person name="Milanesi L."/>
        </authorList>
    </citation>
    <scope>NUCLEOTIDE SEQUENCE [LARGE SCALE GENOMIC DNA]</scope>
    <source>
        <strain evidence="15">cv. Svevo</strain>
    </source>
</reference>
<dbReference type="FunFam" id="3.30.1370.50:FF:000002">
    <property type="entry name" value="Immunoglobulin mu DNA-binding protein 2"/>
    <property type="match status" value="1"/>
</dbReference>
<dbReference type="InterPro" id="IPR048333">
    <property type="entry name" value="HA2_WH"/>
</dbReference>
<dbReference type="SUPFAM" id="SSF82708">
    <property type="entry name" value="R3H domain"/>
    <property type="match status" value="1"/>
</dbReference>
<name>A0A9R1QML3_TRITD</name>
<dbReference type="SMART" id="SM00393">
    <property type="entry name" value="R3H"/>
    <property type="match status" value="1"/>
</dbReference>
<dbReference type="AlphaFoldDB" id="A0A9R1QML3"/>
<feature type="compositionally biased region" description="Low complexity" evidence="10">
    <location>
        <begin position="1100"/>
        <end position="1113"/>
    </location>
</feature>
<dbReference type="InterPro" id="IPR036867">
    <property type="entry name" value="R3H_dom_sf"/>
</dbReference>
<keyword evidence="3" id="KW-0378">Hydrolase</keyword>
<dbReference type="Gene3D" id="1.25.40.20">
    <property type="entry name" value="Ankyrin repeat-containing domain"/>
    <property type="match status" value="1"/>
</dbReference>
<dbReference type="InterPro" id="IPR011709">
    <property type="entry name" value="DEAD-box_helicase_OB_fold"/>
</dbReference>
<dbReference type="FunFam" id="3.40.50.300:FF:000860">
    <property type="entry name" value="DExH-box ATP-dependent RNA helicase DExH6"/>
    <property type="match status" value="1"/>
</dbReference>
<comment type="similarity">
    <text evidence="9">Belongs to the DExH box helicase family.</text>
</comment>
<dbReference type="Gene3D" id="3.30.1370.50">
    <property type="entry name" value="R3H-like domain"/>
    <property type="match status" value="1"/>
</dbReference>
<feature type="domain" description="Helicase ATP-binding" evidence="12">
    <location>
        <begin position="196"/>
        <end position="373"/>
    </location>
</feature>
<evidence type="ECO:0000256" key="2">
    <source>
        <dbReference type="ARBA" id="ARBA00022741"/>
    </source>
</evidence>
<dbReference type="CDD" id="cd17917">
    <property type="entry name" value="DEXHc_RHA-like"/>
    <property type="match status" value="1"/>
</dbReference>
<feature type="domain" description="R3H" evidence="11">
    <location>
        <begin position="25"/>
        <end position="88"/>
    </location>
</feature>
<comment type="catalytic activity">
    <reaction evidence="8">
        <text>ATP + H2O = ADP + phosphate + H(+)</text>
        <dbReference type="Rhea" id="RHEA:13065"/>
        <dbReference type="ChEBI" id="CHEBI:15377"/>
        <dbReference type="ChEBI" id="CHEBI:15378"/>
        <dbReference type="ChEBI" id="CHEBI:30616"/>
        <dbReference type="ChEBI" id="CHEBI:43474"/>
        <dbReference type="ChEBI" id="CHEBI:456216"/>
        <dbReference type="EC" id="3.6.4.13"/>
    </reaction>
</comment>
<dbReference type="GO" id="GO:0003723">
    <property type="term" value="F:RNA binding"/>
    <property type="evidence" value="ECO:0007669"/>
    <property type="project" value="UniProtKB-KW"/>
</dbReference>
<dbReference type="PROSITE" id="PS51192">
    <property type="entry name" value="HELICASE_ATP_BIND_1"/>
    <property type="match status" value="1"/>
</dbReference>
<dbReference type="Pfam" id="PF01424">
    <property type="entry name" value="R3H"/>
    <property type="match status" value="1"/>
</dbReference>
<organism evidence="14 15">
    <name type="scientific">Triticum turgidum subsp. durum</name>
    <name type="common">Durum wheat</name>
    <name type="synonym">Triticum durum</name>
    <dbReference type="NCBI Taxonomy" id="4567"/>
    <lineage>
        <taxon>Eukaryota</taxon>
        <taxon>Viridiplantae</taxon>
        <taxon>Streptophyta</taxon>
        <taxon>Embryophyta</taxon>
        <taxon>Tracheophyta</taxon>
        <taxon>Spermatophyta</taxon>
        <taxon>Magnoliopsida</taxon>
        <taxon>Liliopsida</taxon>
        <taxon>Poales</taxon>
        <taxon>Poaceae</taxon>
        <taxon>BOP clade</taxon>
        <taxon>Pooideae</taxon>
        <taxon>Triticodae</taxon>
        <taxon>Triticeae</taxon>
        <taxon>Triticinae</taxon>
        <taxon>Triticum</taxon>
    </lineage>
</organism>
<keyword evidence="2" id="KW-0547">Nucleotide-binding</keyword>
<dbReference type="InterPro" id="IPR014001">
    <property type="entry name" value="Helicase_ATP-bd"/>
</dbReference>
<keyword evidence="6" id="KW-0694">RNA-binding</keyword>
<dbReference type="InterPro" id="IPR034083">
    <property type="entry name" value="R3H_DEXH_helicase"/>
</dbReference>
<evidence type="ECO:0000313" key="15">
    <source>
        <dbReference type="Proteomes" id="UP000324705"/>
    </source>
</evidence>
<dbReference type="CDD" id="cd18791">
    <property type="entry name" value="SF2_C_RHA"/>
    <property type="match status" value="1"/>
</dbReference>
<evidence type="ECO:0000313" key="14">
    <source>
        <dbReference type="EMBL" id="VAH80209.1"/>
    </source>
</evidence>
<evidence type="ECO:0000259" key="13">
    <source>
        <dbReference type="PROSITE" id="PS51194"/>
    </source>
</evidence>
<dbReference type="SMART" id="SM00847">
    <property type="entry name" value="HA2"/>
    <property type="match status" value="1"/>
</dbReference>
<dbReference type="InterPro" id="IPR001650">
    <property type="entry name" value="Helicase_C-like"/>
</dbReference>
<dbReference type="Pfam" id="PF07717">
    <property type="entry name" value="OB_NTP_bind"/>
    <property type="match status" value="1"/>
</dbReference>
<dbReference type="FunFam" id="1.20.120.1080:FF:000011">
    <property type="entry name" value="DExH-box ATP-dependent RNA helicase DExH6"/>
    <property type="match status" value="1"/>
</dbReference>
<dbReference type="Proteomes" id="UP000324705">
    <property type="component" value="Chromosome 3B"/>
</dbReference>
<dbReference type="Pfam" id="PF21010">
    <property type="entry name" value="HA2_C"/>
    <property type="match status" value="1"/>
</dbReference>
<evidence type="ECO:0000256" key="3">
    <source>
        <dbReference type="ARBA" id="ARBA00022801"/>
    </source>
</evidence>
<proteinExistence type="inferred from homology"/>
<keyword evidence="4" id="KW-0347">Helicase</keyword>
<dbReference type="PROSITE" id="PS51061">
    <property type="entry name" value="R3H"/>
    <property type="match status" value="1"/>
</dbReference>
<dbReference type="Gramene" id="TRITD3Bv1G177910.11">
    <property type="protein sequence ID" value="TRITD3Bv1G177910.11"/>
    <property type="gene ID" value="TRITD3Bv1G177910"/>
</dbReference>
<evidence type="ECO:0000256" key="1">
    <source>
        <dbReference type="ARBA" id="ARBA00004123"/>
    </source>
</evidence>
<accession>A0A9R1QML3</accession>
<keyword evidence="5" id="KW-0067">ATP-binding</keyword>
<feature type="compositionally biased region" description="Acidic residues" evidence="10">
    <location>
        <begin position="923"/>
        <end position="933"/>
    </location>
</feature>
<dbReference type="InterPro" id="IPR007502">
    <property type="entry name" value="Helicase-assoc_dom"/>
</dbReference>
<comment type="subcellular location">
    <subcellularLocation>
        <location evidence="1">Nucleus</location>
    </subcellularLocation>
</comment>
<dbReference type="InterPro" id="IPR036770">
    <property type="entry name" value="Ankyrin_rpt-contain_sf"/>
</dbReference>
<dbReference type="PROSITE" id="PS51194">
    <property type="entry name" value="HELICASE_CTER"/>
    <property type="match status" value="1"/>
</dbReference>
<feature type="region of interest" description="Disordered" evidence="10">
    <location>
        <begin position="1058"/>
        <end position="1122"/>
    </location>
</feature>
<evidence type="ECO:0000259" key="11">
    <source>
        <dbReference type="PROSITE" id="PS51061"/>
    </source>
</evidence>
<dbReference type="EMBL" id="LT934116">
    <property type="protein sequence ID" value="VAH80209.1"/>
    <property type="molecule type" value="Genomic_DNA"/>
</dbReference>
<dbReference type="Gene3D" id="3.40.50.300">
    <property type="entry name" value="P-loop containing nucleotide triphosphate hydrolases"/>
    <property type="match status" value="2"/>
</dbReference>
<dbReference type="InterPro" id="IPR011545">
    <property type="entry name" value="DEAD/DEAH_box_helicase_dom"/>
</dbReference>
<dbReference type="Pfam" id="PF00270">
    <property type="entry name" value="DEAD"/>
    <property type="match status" value="1"/>
</dbReference>
<evidence type="ECO:0000256" key="8">
    <source>
        <dbReference type="ARBA" id="ARBA00047984"/>
    </source>
</evidence>
<keyword evidence="7" id="KW-0539">Nucleus</keyword>
<dbReference type="SMART" id="SM00487">
    <property type="entry name" value="DEXDc"/>
    <property type="match status" value="1"/>
</dbReference>
<dbReference type="GO" id="GO:0016787">
    <property type="term" value="F:hydrolase activity"/>
    <property type="evidence" value="ECO:0007669"/>
    <property type="project" value="UniProtKB-KW"/>
</dbReference>
<dbReference type="Pfam" id="PF00271">
    <property type="entry name" value="Helicase_C"/>
    <property type="match status" value="1"/>
</dbReference>
<dbReference type="GO" id="GO:0005524">
    <property type="term" value="F:ATP binding"/>
    <property type="evidence" value="ECO:0007669"/>
    <property type="project" value="UniProtKB-KW"/>
</dbReference>
<evidence type="ECO:0000256" key="9">
    <source>
        <dbReference type="ARBA" id="ARBA00060772"/>
    </source>
</evidence>
<dbReference type="PANTHER" id="PTHR18934">
    <property type="entry name" value="ATP-DEPENDENT RNA HELICASE"/>
    <property type="match status" value="1"/>
</dbReference>
<dbReference type="GO" id="GO:0005634">
    <property type="term" value="C:nucleus"/>
    <property type="evidence" value="ECO:0007669"/>
    <property type="project" value="UniProtKB-SubCell"/>
</dbReference>
<evidence type="ECO:0000256" key="5">
    <source>
        <dbReference type="ARBA" id="ARBA00022840"/>
    </source>
</evidence>
<evidence type="ECO:0000256" key="6">
    <source>
        <dbReference type="ARBA" id="ARBA00022884"/>
    </source>
</evidence>
<dbReference type="GO" id="GO:0003677">
    <property type="term" value="F:DNA binding"/>
    <property type="evidence" value="ECO:0007669"/>
    <property type="project" value="UniProtKB-ARBA"/>
</dbReference>
<dbReference type="Pfam" id="PF04408">
    <property type="entry name" value="WHD_HA2"/>
    <property type="match status" value="1"/>
</dbReference>
<evidence type="ECO:0000256" key="4">
    <source>
        <dbReference type="ARBA" id="ARBA00022806"/>
    </source>
</evidence>
<dbReference type="SUPFAM" id="SSF52540">
    <property type="entry name" value="P-loop containing nucleoside triphosphate hydrolases"/>
    <property type="match status" value="1"/>
</dbReference>
<dbReference type="PANTHER" id="PTHR18934:SF213">
    <property type="entry name" value="3'-5' RNA HELICASE YTHDC2"/>
    <property type="match status" value="1"/>
</dbReference>
<protein>
    <recommendedName>
        <fullName evidence="16">RNA helicase</fullName>
    </recommendedName>
</protein>
<dbReference type="Gene3D" id="1.20.120.1080">
    <property type="match status" value="1"/>
</dbReference>